<protein>
    <submittedName>
        <fullName evidence="2">Peptidase caspase domain</fullName>
    </submittedName>
</protein>
<feature type="domain" description="Peptidase C14 caspase" evidence="1">
    <location>
        <begin position="4"/>
        <end position="213"/>
    </location>
</feature>
<name>A0A395SI92_9HYPO</name>
<dbReference type="EMBL" id="PXOG01000151">
    <property type="protein sequence ID" value="RGP72140.1"/>
    <property type="molecule type" value="Genomic_DNA"/>
</dbReference>
<dbReference type="Pfam" id="PF00656">
    <property type="entry name" value="Peptidase_C14"/>
    <property type="match status" value="1"/>
</dbReference>
<comment type="caution">
    <text evidence="2">The sequence shown here is derived from an EMBL/GenBank/DDBJ whole genome shotgun (WGS) entry which is preliminary data.</text>
</comment>
<evidence type="ECO:0000313" key="2">
    <source>
        <dbReference type="EMBL" id="RGP72140.1"/>
    </source>
</evidence>
<keyword evidence="3" id="KW-1185">Reference proteome</keyword>
<proteinExistence type="predicted"/>
<dbReference type="Gene3D" id="3.40.50.1460">
    <property type="match status" value="1"/>
</dbReference>
<dbReference type="OrthoDB" id="3223806at2759"/>
<sequence>MQNVTSEAKSGDFVYIHYSGHGTRTKPCFNYSNQTTGDLALVLLQGYKSPDIYLRGPRLAGLIKAMTDKGLVVTIVLDCCFSATVYRQSDLDENVRFLPDGLQDAVYVQKPDGTTYAERSPIEYRDGSMRDQWLLDPREYTILAACGPHESAKGGYRKTGSDVIDKARSFGALSYFLSKSLSDHGLNRRHGDIHRHICAVFRQHCRQQNPVLYGNGDQGFFGKVEEHGNARQISILNDVNKVHLLAGQAHGISVGDRFTLSSTRSQGELVGEVIQTGPLTSIICLLEDSVNVQTGWTAEPLISKRMSSIPFQVMPGLPCYDDIITTLEESQLGVHLPLDKTPAADVIRISLDPNNEYTVLDDSLAKIVHVPPIKRDEQSIESICTTLEHLTRYKMVKDLTNKVPTDVFRQSIRVLLAQGQELYEPFQTIEARHKSPIKVIVTNNGDADIFAHIYNLGPSGQVKNIFGGTYVCIPARGHGSDTREVTCTGTYEAKIKMAVPLFLQEDGSCMDIIKVFITSQATSFESLELSSLQQLKTQQSGQRDCLDKADGLEDWMAFNFYVHTSL</sequence>
<dbReference type="AlphaFoldDB" id="A0A395SI92"/>
<dbReference type="GO" id="GO:0006508">
    <property type="term" value="P:proteolysis"/>
    <property type="evidence" value="ECO:0007669"/>
    <property type="project" value="InterPro"/>
</dbReference>
<evidence type="ECO:0000313" key="3">
    <source>
        <dbReference type="Proteomes" id="UP000266234"/>
    </source>
</evidence>
<reference evidence="2 3" key="1">
    <citation type="journal article" date="2018" name="PLoS Pathog.">
        <title>Evolution of structural diversity of trichothecenes, a family of toxins produced by plant pathogenic and entomopathogenic fungi.</title>
        <authorList>
            <person name="Proctor R.H."/>
            <person name="McCormick S.P."/>
            <person name="Kim H.S."/>
            <person name="Cardoza R.E."/>
            <person name="Stanley A.M."/>
            <person name="Lindo L."/>
            <person name="Kelly A."/>
            <person name="Brown D.W."/>
            <person name="Lee T."/>
            <person name="Vaughan M.M."/>
            <person name="Alexander N.J."/>
            <person name="Busman M."/>
            <person name="Gutierrez S."/>
        </authorList>
    </citation>
    <scope>NUCLEOTIDE SEQUENCE [LARGE SCALE GENOMIC DNA]</scope>
    <source>
        <strain evidence="2 3">NRRL 20695</strain>
    </source>
</reference>
<accession>A0A395SI92</accession>
<dbReference type="GO" id="GO:0004197">
    <property type="term" value="F:cysteine-type endopeptidase activity"/>
    <property type="evidence" value="ECO:0007669"/>
    <property type="project" value="InterPro"/>
</dbReference>
<evidence type="ECO:0000259" key="1">
    <source>
        <dbReference type="Pfam" id="PF00656"/>
    </source>
</evidence>
<dbReference type="InterPro" id="IPR011600">
    <property type="entry name" value="Pept_C14_caspase"/>
</dbReference>
<organism evidence="2 3">
    <name type="scientific">Fusarium longipes</name>
    <dbReference type="NCBI Taxonomy" id="694270"/>
    <lineage>
        <taxon>Eukaryota</taxon>
        <taxon>Fungi</taxon>
        <taxon>Dikarya</taxon>
        <taxon>Ascomycota</taxon>
        <taxon>Pezizomycotina</taxon>
        <taxon>Sordariomycetes</taxon>
        <taxon>Hypocreomycetidae</taxon>
        <taxon>Hypocreales</taxon>
        <taxon>Nectriaceae</taxon>
        <taxon>Fusarium</taxon>
    </lineage>
</organism>
<gene>
    <name evidence="2" type="ORF">FLONG3_6863</name>
</gene>
<dbReference type="Proteomes" id="UP000266234">
    <property type="component" value="Unassembled WGS sequence"/>
</dbReference>